<keyword evidence="3" id="KW-1185">Reference proteome</keyword>
<protein>
    <submittedName>
        <fullName evidence="2">Uncharacterized protein</fullName>
    </submittedName>
</protein>
<name>A0A4Y2T2A7_ARAVE</name>
<dbReference type="EMBL" id="BGPR01025051">
    <property type="protein sequence ID" value="GBN93636.1"/>
    <property type="molecule type" value="Genomic_DNA"/>
</dbReference>
<feature type="region of interest" description="Disordered" evidence="1">
    <location>
        <begin position="141"/>
        <end position="165"/>
    </location>
</feature>
<evidence type="ECO:0000256" key="1">
    <source>
        <dbReference type="SAM" id="MobiDB-lite"/>
    </source>
</evidence>
<comment type="caution">
    <text evidence="2">The sequence shown here is derived from an EMBL/GenBank/DDBJ whole genome shotgun (WGS) entry which is preliminary data.</text>
</comment>
<dbReference type="AlphaFoldDB" id="A0A4Y2T2A7"/>
<proteinExistence type="predicted"/>
<evidence type="ECO:0000313" key="2">
    <source>
        <dbReference type="EMBL" id="GBN93636.1"/>
    </source>
</evidence>
<evidence type="ECO:0000313" key="3">
    <source>
        <dbReference type="Proteomes" id="UP000499080"/>
    </source>
</evidence>
<accession>A0A4Y2T2A7</accession>
<organism evidence="2 3">
    <name type="scientific">Araneus ventricosus</name>
    <name type="common">Orbweaver spider</name>
    <name type="synonym">Epeira ventricosa</name>
    <dbReference type="NCBI Taxonomy" id="182803"/>
    <lineage>
        <taxon>Eukaryota</taxon>
        <taxon>Metazoa</taxon>
        <taxon>Ecdysozoa</taxon>
        <taxon>Arthropoda</taxon>
        <taxon>Chelicerata</taxon>
        <taxon>Arachnida</taxon>
        <taxon>Araneae</taxon>
        <taxon>Araneomorphae</taxon>
        <taxon>Entelegynae</taxon>
        <taxon>Araneoidea</taxon>
        <taxon>Araneidae</taxon>
        <taxon>Araneus</taxon>
    </lineage>
</organism>
<dbReference type="Proteomes" id="UP000499080">
    <property type="component" value="Unassembled WGS sequence"/>
</dbReference>
<gene>
    <name evidence="2" type="ORF">AVEN_40441_1</name>
</gene>
<sequence length="165" mass="18730">MMAKQLFACCFPLPWFHRETKKDACTQVNGTEFYVRNAIENNSESANEKWQNTAVETNPFANMSINPYSNTDGLFPTPFLGGELMEESQNPFVDKNEQLLLMNTGKSWIPLLPSNPFFNDCLEDGSICILNPYYDPKKNVPQSPVDYKKSARNGCKSTENIKLKS</sequence>
<reference evidence="2 3" key="1">
    <citation type="journal article" date="2019" name="Sci. Rep.">
        <title>Orb-weaving spider Araneus ventricosus genome elucidates the spidroin gene catalogue.</title>
        <authorList>
            <person name="Kono N."/>
            <person name="Nakamura H."/>
            <person name="Ohtoshi R."/>
            <person name="Moran D.A.P."/>
            <person name="Shinohara A."/>
            <person name="Yoshida Y."/>
            <person name="Fujiwara M."/>
            <person name="Mori M."/>
            <person name="Tomita M."/>
            <person name="Arakawa K."/>
        </authorList>
    </citation>
    <scope>NUCLEOTIDE SEQUENCE [LARGE SCALE GENOMIC DNA]</scope>
</reference>